<dbReference type="PANTHER" id="PTHR43341">
    <property type="entry name" value="AMINO ACID PERMEASE"/>
    <property type="match status" value="1"/>
</dbReference>
<feature type="domain" description="Amino acid permease/ SLC12A" evidence="6">
    <location>
        <begin position="56"/>
        <end position="522"/>
    </location>
</feature>
<evidence type="ECO:0000256" key="5">
    <source>
        <dbReference type="SAM" id="Phobius"/>
    </source>
</evidence>
<evidence type="ECO:0000313" key="7">
    <source>
        <dbReference type="EMBL" id="KKY14940.1"/>
    </source>
</evidence>
<feature type="transmembrane region" description="Helical" evidence="5">
    <location>
        <begin position="420"/>
        <end position="443"/>
    </location>
</feature>
<dbReference type="PIRSF" id="PIRSF006060">
    <property type="entry name" value="AA_transporter"/>
    <property type="match status" value="1"/>
</dbReference>
<feature type="transmembrane region" description="Helical" evidence="5">
    <location>
        <begin position="469"/>
        <end position="488"/>
    </location>
</feature>
<dbReference type="EMBL" id="LCWF01000199">
    <property type="protein sequence ID" value="KKY14940.1"/>
    <property type="molecule type" value="Genomic_DNA"/>
</dbReference>
<protein>
    <submittedName>
        <fullName evidence="7">Putative general amino acid permease</fullName>
    </submittedName>
</protein>
<reference evidence="7 8" key="2">
    <citation type="submission" date="2015-05" db="EMBL/GenBank/DDBJ databases">
        <authorList>
            <person name="Morales-Cruz A."/>
            <person name="Amrine K.C."/>
            <person name="Cantu D."/>
        </authorList>
    </citation>
    <scope>NUCLEOTIDE SEQUENCE [LARGE SCALE GENOMIC DNA]</scope>
    <source>
        <strain evidence="7">UCRPC4</strain>
    </source>
</reference>
<feature type="transmembrane region" description="Helical" evidence="5">
    <location>
        <begin position="391"/>
        <end position="408"/>
    </location>
</feature>
<feature type="transmembrane region" description="Helical" evidence="5">
    <location>
        <begin position="164"/>
        <end position="186"/>
    </location>
</feature>
<feature type="transmembrane region" description="Helical" evidence="5">
    <location>
        <begin position="136"/>
        <end position="158"/>
    </location>
</feature>
<keyword evidence="2 5" id="KW-0812">Transmembrane</keyword>
<feature type="transmembrane region" description="Helical" evidence="5">
    <location>
        <begin position="58"/>
        <end position="77"/>
    </location>
</feature>
<evidence type="ECO:0000256" key="3">
    <source>
        <dbReference type="ARBA" id="ARBA00022989"/>
    </source>
</evidence>
<evidence type="ECO:0000259" key="6">
    <source>
        <dbReference type="Pfam" id="PF00324"/>
    </source>
</evidence>
<organism evidence="7 8">
    <name type="scientific">Phaeomoniella chlamydospora</name>
    <name type="common">Phaeoacremonium chlamydosporum</name>
    <dbReference type="NCBI Taxonomy" id="158046"/>
    <lineage>
        <taxon>Eukaryota</taxon>
        <taxon>Fungi</taxon>
        <taxon>Dikarya</taxon>
        <taxon>Ascomycota</taxon>
        <taxon>Pezizomycotina</taxon>
        <taxon>Eurotiomycetes</taxon>
        <taxon>Chaetothyriomycetidae</taxon>
        <taxon>Phaeomoniellales</taxon>
        <taxon>Phaeomoniellaceae</taxon>
        <taxon>Phaeomoniella</taxon>
    </lineage>
</organism>
<evidence type="ECO:0000256" key="2">
    <source>
        <dbReference type="ARBA" id="ARBA00022692"/>
    </source>
</evidence>
<sequence>MVSDISSAQGGIDVKDMKTAEAGVSDVNLGISDVAEGEVEMAGSEHLHRKLRGKEVQLFAIGGAIGTSLFVQMGSVLPKTGPGGLFVGFALWATVLWAVNECFAEMVCYMPIPSPFVRLAGHWVDDALSFAMGWNFFLNMALLVPFEIVAFNILLTFWTDKVPVEAVIIIIMLAYSCLNLITVRYFGVSEFYFSIFKVFLIIGCFAFTFLTMVGANPLHDAYGFRYWSNPGAFVSHIEPGSTGKFLAVISAIVQASFTICGPEYISMVAGETERPRSILPAAFKSFVYRMLVFFVGGALAIGIVIPSNDPTLLAIIDGTTSGSGTGAASPYVIACQRLHISGLPHIINACIMTSVFSSGNGLTFAAIRSLHGMAVEGRAPSFFAKCTKNGIPVYAAVATLSFCLLAFLQVSNSSSSVLTWLVYLITACQLLNYLGTCITYLHFRRACNVQGLSRETLPYKSRLQPYTSYYAIFGLVLFILLLGYDLFFPGGWSYLYFFLDYTMLAAFPIAMLGWKLIKKTKYVKASEADLGLGNTKAEIDRYEEIVDISGKPKSRTEKVLAWVFE</sequence>
<feature type="transmembrane region" description="Helical" evidence="5">
    <location>
        <begin position="198"/>
        <end position="218"/>
    </location>
</feature>
<reference evidence="7 8" key="1">
    <citation type="submission" date="2015-05" db="EMBL/GenBank/DDBJ databases">
        <title>Distinctive expansion of gene families associated with plant cell wall degradation and secondary metabolism in the genomes of grapevine trunk pathogens.</title>
        <authorList>
            <person name="Lawrence D.P."/>
            <person name="Travadon R."/>
            <person name="Rolshausen P.E."/>
            <person name="Baumgartner K."/>
        </authorList>
    </citation>
    <scope>NUCLEOTIDE SEQUENCE [LARGE SCALE GENOMIC DNA]</scope>
    <source>
        <strain evidence="7">UCRPC4</strain>
    </source>
</reference>
<dbReference type="InterPro" id="IPR050524">
    <property type="entry name" value="APC_YAT"/>
</dbReference>
<dbReference type="Gene3D" id="1.20.1740.10">
    <property type="entry name" value="Amino acid/polyamine transporter I"/>
    <property type="match status" value="1"/>
</dbReference>
<evidence type="ECO:0000313" key="8">
    <source>
        <dbReference type="Proteomes" id="UP000053317"/>
    </source>
</evidence>
<feature type="transmembrane region" description="Helical" evidence="5">
    <location>
        <begin position="346"/>
        <end position="370"/>
    </location>
</feature>
<dbReference type="GO" id="GO:0015171">
    <property type="term" value="F:amino acid transmembrane transporter activity"/>
    <property type="evidence" value="ECO:0007669"/>
    <property type="project" value="TreeGrafter"/>
</dbReference>
<feature type="transmembrane region" description="Helical" evidence="5">
    <location>
        <begin position="286"/>
        <end position="305"/>
    </location>
</feature>
<dbReference type="PANTHER" id="PTHR43341:SF6">
    <property type="entry name" value="AMINO ACID TRANSPORTER (EUROFUNG)"/>
    <property type="match status" value="1"/>
</dbReference>
<dbReference type="InterPro" id="IPR004841">
    <property type="entry name" value="AA-permease/SLC12A_dom"/>
</dbReference>
<evidence type="ECO:0000256" key="1">
    <source>
        <dbReference type="ARBA" id="ARBA00004141"/>
    </source>
</evidence>
<keyword evidence="8" id="KW-1185">Reference proteome</keyword>
<feature type="transmembrane region" description="Helical" evidence="5">
    <location>
        <begin position="245"/>
        <end position="265"/>
    </location>
</feature>
<comment type="caution">
    <text evidence="7">The sequence shown here is derived from an EMBL/GenBank/DDBJ whole genome shotgun (WGS) entry which is preliminary data.</text>
</comment>
<proteinExistence type="predicted"/>
<dbReference type="OrthoDB" id="10062876at2759"/>
<feature type="transmembrane region" description="Helical" evidence="5">
    <location>
        <begin position="494"/>
        <end position="514"/>
    </location>
</feature>
<dbReference type="AlphaFoldDB" id="A0A0G2GCZ1"/>
<keyword evidence="4 5" id="KW-0472">Membrane</keyword>
<dbReference type="Proteomes" id="UP000053317">
    <property type="component" value="Unassembled WGS sequence"/>
</dbReference>
<comment type="subcellular location">
    <subcellularLocation>
        <location evidence="1">Membrane</location>
        <topology evidence="1">Multi-pass membrane protein</topology>
    </subcellularLocation>
</comment>
<dbReference type="Pfam" id="PF00324">
    <property type="entry name" value="AA_permease"/>
    <property type="match status" value="1"/>
</dbReference>
<feature type="transmembrane region" description="Helical" evidence="5">
    <location>
        <begin position="83"/>
        <end position="100"/>
    </location>
</feature>
<gene>
    <name evidence="7" type="ORF">UCRPC4_g06526</name>
</gene>
<accession>A0A0G2GCZ1</accession>
<keyword evidence="3 5" id="KW-1133">Transmembrane helix</keyword>
<dbReference type="GO" id="GO:0016020">
    <property type="term" value="C:membrane"/>
    <property type="evidence" value="ECO:0007669"/>
    <property type="project" value="UniProtKB-SubCell"/>
</dbReference>
<evidence type="ECO:0000256" key="4">
    <source>
        <dbReference type="ARBA" id="ARBA00023136"/>
    </source>
</evidence>
<name>A0A0G2GCZ1_PHACM</name>